<dbReference type="GO" id="GO:0050531">
    <property type="term" value="F:mannosyl-3-phosphoglycerate phosphatase activity"/>
    <property type="evidence" value="ECO:0007669"/>
    <property type="project" value="InterPro"/>
</dbReference>
<dbReference type="GO" id="GO:0005829">
    <property type="term" value="C:cytosol"/>
    <property type="evidence" value="ECO:0007669"/>
    <property type="project" value="TreeGrafter"/>
</dbReference>
<evidence type="ECO:0000256" key="1">
    <source>
        <dbReference type="ARBA" id="ARBA00022723"/>
    </source>
</evidence>
<dbReference type="KEGG" id="kim:G3T16_13705"/>
<dbReference type="NCBIfam" id="TIGR01484">
    <property type="entry name" value="HAD-SF-IIB"/>
    <property type="match status" value="1"/>
</dbReference>
<dbReference type="AlphaFoldDB" id="A0A6C0U9G8"/>
<dbReference type="EMBL" id="CP048711">
    <property type="protein sequence ID" value="QIB66304.1"/>
    <property type="molecule type" value="Genomic_DNA"/>
</dbReference>
<dbReference type="GO" id="GO:0051479">
    <property type="term" value="P:mannosylglycerate biosynthetic process"/>
    <property type="evidence" value="ECO:0007669"/>
    <property type="project" value="InterPro"/>
</dbReference>
<dbReference type="PANTHER" id="PTHR10000:SF8">
    <property type="entry name" value="HAD SUPERFAMILY HYDROLASE-LIKE, TYPE 3"/>
    <property type="match status" value="1"/>
</dbReference>
<dbReference type="Pfam" id="PF08282">
    <property type="entry name" value="Hydrolase_3"/>
    <property type="match status" value="1"/>
</dbReference>
<dbReference type="InterPro" id="IPR036412">
    <property type="entry name" value="HAD-like_sf"/>
</dbReference>
<organism evidence="4 5">
    <name type="scientific">Kineobactrum salinum</name>
    <dbReference type="NCBI Taxonomy" id="2708301"/>
    <lineage>
        <taxon>Bacteria</taxon>
        <taxon>Pseudomonadati</taxon>
        <taxon>Pseudomonadota</taxon>
        <taxon>Gammaproteobacteria</taxon>
        <taxon>Cellvibrionales</taxon>
        <taxon>Halieaceae</taxon>
        <taxon>Kineobactrum</taxon>
    </lineage>
</organism>
<keyword evidence="5" id="KW-1185">Reference proteome</keyword>
<dbReference type="PANTHER" id="PTHR10000">
    <property type="entry name" value="PHOSPHOSERINE PHOSPHATASE"/>
    <property type="match status" value="1"/>
</dbReference>
<dbReference type="RefSeq" id="WP_163495738.1">
    <property type="nucleotide sequence ID" value="NZ_CP048711.1"/>
</dbReference>
<dbReference type="Gene3D" id="3.30.980.20">
    <property type="entry name" value="Putative mannosyl-3-phosphoglycerate phosphatase, domain 2"/>
    <property type="match status" value="1"/>
</dbReference>
<proteinExistence type="predicted"/>
<dbReference type="Gene3D" id="3.40.50.1000">
    <property type="entry name" value="HAD superfamily/HAD-like"/>
    <property type="match status" value="1"/>
</dbReference>
<dbReference type="SFLD" id="SFLDG01140">
    <property type="entry name" value="C2.B:_Phosphomannomutase_and_P"/>
    <property type="match status" value="1"/>
</dbReference>
<dbReference type="GO" id="GO:0000287">
    <property type="term" value="F:magnesium ion binding"/>
    <property type="evidence" value="ECO:0007669"/>
    <property type="project" value="TreeGrafter"/>
</dbReference>
<protein>
    <submittedName>
        <fullName evidence="4">HAD-IIB family hydrolase</fullName>
    </submittedName>
</protein>
<dbReference type="Proteomes" id="UP000477680">
    <property type="component" value="Chromosome"/>
</dbReference>
<dbReference type="InterPro" id="IPR006381">
    <property type="entry name" value="HAD-SF-IIB-MPGP"/>
</dbReference>
<evidence type="ECO:0000256" key="2">
    <source>
        <dbReference type="ARBA" id="ARBA00022801"/>
    </source>
</evidence>
<evidence type="ECO:0000256" key="3">
    <source>
        <dbReference type="ARBA" id="ARBA00022842"/>
    </source>
</evidence>
<dbReference type="SFLD" id="SFLDS00003">
    <property type="entry name" value="Haloacid_Dehalogenase"/>
    <property type="match status" value="1"/>
</dbReference>
<reference evidence="4 5" key="1">
    <citation type="submission" date="2020-02" db="EMBL/GenBank/DDBJ databases">
        <title>Genome sequencing for Kineobactrum sp. M2.</title>
        <authorList>
            <person name="Park S.-J."/>
        </authorList>
    </citation>
    <scope>NUCLEOTIDE SEQUENCE [LARGE SCALE GENOMIC DNA]</scope>
    <source>
        <strain evidence="4 5">M2</strain>
    </source>
</reference>
<keyword evidence="1" id="KW-0479">Metal-binding</keyword>
<dbReference type="InterPro" id="IPR006379">
    <property type="entry name" value="HAD-SF_hydro_IIB"/>
</dbReference>
<dbReference type="SUPFAM" id="SSF56784">
    <property type="entry name" value="HAD-like"/>
    <property type="match status" value="1"/>
</dbReference>
<keyword evidence="2 4" id="KW-0378">Hydrolase</keyword>
<keyword evidence="3" id="KW-0460">Magnesium</keyword>
<dbReference type="InterPro" id="IPR023214">
    <property type="entry name" value="HAD_sf"/>
</dbReference>
<name>A0A6C0U9G8_9GAMM</name>
<evidence type="ECO:0000313" key="4">
    <source>
        <dbReference type="EMBL" id="QIB66304.1"/>
    </source>
</evidence>
<sequence>MNSLLLVFSDLDGSLLDHYSYNFEAAREQLEVLRQAAVPLILASSKTRAEIEPLRAALGNGHPFIVENGAAVFIPEGYFAEPPADTVPADGYRVRQWALPRAHWLQLLARLEGEYGGEFTSFHAAGSDGIQALTGLDATAAARANQRDFSEPVRWLGDAPRKAAFIAELQAAGATVQQGGRFLAVAGDCDKGRALRWLRDLYAAREPARDVHDIAIGDSANDCPMLEVAETALLIRSPVHAFPALQRSEGIWHSSACGPAGWAEGIDRWLQRYHIATKE</sequence>
<accession>A0A6C0U9G8</accession>
<dbReference type="NCBIfam" id="TIGR01486">
    <property type="entry name" value="HAD-SF-IIB-MPGP"/>
    <property type="match status" value="1"/>
</dbReference>
<dbReference type="SFLD" id="SFLDG01142">
    <property type="entry name" value="C2.B.2:_Mannosyl-3-phosphoglyc"/>
    <property type="match status" value="1"/>
</dbReference>
<evidence type="ECO:0000313" key="5">
    <source>
        <dbReference type="Proteomes" id="UP000477680"/>
    </source>
</evidence>
<gene>
    <name evidence="4" type="ORF">G3T16_13705</name>
</gene>